<dbReference type="InterPro" id="IPR011701">
    <property type="entry name" value="MFS"/>
</dbReference>
<keyword evidence="6 8" id="KW-1133">Transmembrane helix</keyword>
<accession>A0A553STV8</accession>
<feature type="transmembrane region" description="Helical" evidence="8">
    <location>
        <begin position="370"/>
        <end position="390"/>
    </location>
</feature>
<feature type="transmembrane region" description="Helical" evidence="8">
    <location>
        <begin position="276"/>
        <end position="295"/>
    </location>
</feature>
<feature type="transmembrane region" description="Helical" evidence="8">
    <location>
        <begin position="307"/>
        <end position="327"/>
    </location>
</feature>
<evidence type="ECO:0000256" key="6">
    <source>
        <dbReference type="ARBA" id="ARBA00022989"/>
    </source>
</evidence>
<evidence type="ECO:0000313" key="11">
    <source>
        <dbReference type="Proteomes" id="UP000319837"/>
    </source>
</evidence>
<dbReference type="PROSITE" id="PS50850">
    <property type="entry name" value="MFS"/>
    <property type="match status" value="1"/>
</dbReference>
<evidence type="ECO:0000256" key="3">
    <source>
        <dbReference type="ARBA" id="ARBA00022448"/>
    </source>
</evidence>
<dbReference type="EMBL" id="RIBP01000001">
    <property type="protein sequence ID" value="TRZ40439.1"/>
    <property type="molecule type" value="Genomic_DNA"/>
</dbReference>
<evidence type="ECO:0000313" key="10">
    <source>
        <dbReference type="EMBL" id="TRZ40439.1"/>
    </source>
</evidence>
<keyword evidence="4 8" id="KW-1003">Cell membrane</keyword>
<sequence>MKNLPRYLNRKGNEFNMNKTGDKYPKLDKSNKKSLRLAILLAVFSSLGPFTIDTYLPAFPQMMKYFGTTASMIQVSLTACMIGMSIGMLVMGSISDVHGRRKPLLISMIIYLVSSFACVFAPNIEVLIALRFIQGFAASAGVVISRAIVSDLYSGVELTKFFSLLMMFTNLAPLLAPLAGSAVLAFSLWTGVFLFLGVLGILLSSLTAWGLTETLPAEKRVPNNLREFFSNFTILMKDRTFMGYTLMQGFIFVGVFAYISGSPFVYQKIYGISPQLYSLLFSLNGISLILGSQFVKKMAEKIAEQQIVLIGLAVAFISGAAVMWIVFIQGPLYLLVSALFLFVGSTGIISSASFTLAMEKQGHIAGSASALLGVSPTLLGAIFGPLVGIAGENSALPFGIIIFCSGLVAVLIYFVLVKNVIKAKSIKSQIQS</sequence>
<evidence type="ECO:0000256" key="8">
    <source>
        <dbReference type="RuleBase" id="RU365088"/>
    </source>
</evidence>
<feature type="transmembrane region" description="Helical" evidence="8">
    <location>
        <begin position="72"/>
        <end position="92"/>
    </location>
</feature>
<dbReference type="GO" id="GO:0005886">
    <property type="term" value="C:plasma membrane"/>
    <property type="evidence" value="ECO:0007669"/>
    <property type="project" value="UniProtKB-SubCell"/>
</dbReference>
<feature type="transmembrane region" description="Helical" evidence="8">
    <location>
        <begin position="128"/>
        <end position="149"/>
    </location>
</feature>
<name>A0A553STV8_NIACI</name>
<dbReference type="PANTHER" id="PTHR23502">
    <property type="entry name" value="MAJOR FACILITATOR SUPERFAMILY"/>
    <property type="match status" value="1"/>
</dbReference>
<evidence type="ECO:0000256" key="4">
    <source>
        <dbReference type="ARBA" id="ARBA00022475"/>
    </source>
</evidence>
<protein>
    <recommendedName>
        <fullName evidence="8">Bcr/CflA family efflux transporter</fullName>
    </recommendedName>
</protein>
<keyword evidence="7 8" id="KW-0472">Membrane</keyword>
<proteinExistence type="inferred from homology"/>
<reference evidence="11" key="1">
    <citation type="submission" date="2018-10" db="EMBL/GenBank/DDBJ databases">
        <title>FDA dAtabase for Regulatory Grade micrObial Sequences (FDA-ARGOS): Supporting development and validation of Infectious Disease Dx tests.</title>
        <authorList>
            <person name="Minogue T."/>
            <person name="Wolcott M."/>
            <person name="Wasieloski L."/>
            <person name="Aguilar W."/>
            <person name="Moore D."/>
            <person name="Tallon L."/>
            <person name="Sadzewicz L."/>
            <person name="Sengamalay N."/>
            <person name="Ott S."/>
            <person name="Godinez A."/>
            <person name="Nagaraj S."/>
            <person name="Vavikolanu K."/>
            <person name="Vyas G."/>
            <person name="Nadendla S."/>
            <person name="George J."/>
            <person name="Sichtig H."/>
        </authorList>
    </citation>
    <scope>NUCLEOTIDE SEQUENCE [LARGE SCALE GENOMIC DNA]</scope>
    <source>
        <strain evidence="11">FDAARGOS_343</strain>
    </source>
</reference>
<feature type="transmembrane region" description="Helical" evidence="8">
    <location>
        <begin position="161"/>
        <end position="186"/>
    </location>
</feature>
<organism evidence="10 11">
    <name type="scientific">Niallia circulans</name>
    <name type="common">Bacillus circulans</name>
    <dbReference type="NCBI Taxonomy" id="1397"/>
    <lineage>
        <taxon>Bacteria</taxon>
        <taxon>Bacillati</taxon>
        <taxon>Bacillota</taxon>
        <taxon>Bacilli</taxon>
        <taxon>Bacillales</taxon>
        <taxon>Bacillaceae</taxon>
        <taxon>Niallia</taxon>
    </lineage>
</organism>
<feature type="transmembrane region" description="Helical" evidence="8">
    <location>
        <begin position="396"/>
        <end position="417"/>
    </location>
</feature>
<dbReference type="Gene3D" id="1.20.1720.10">
    <property type="entry name" value="Multidrug resistance protein D"/>
    <property type="match status" value="1"/>
</dbReference>
<evidence type="ECO:0000259" key="9">
    <source>
        <dbReference type="PROSITE" id="PS50850"/>
    </source>
</evidence>
<feature type="transmembrane region" description="Helical" evidence="8">
    <location>
        <begin position="333"/>
        <end position="358"/>
    </location>
</feature>
<dbReference type="SUPFAM" id="SSF103473">
    <property type="entry name" value="MFS general substrate transporter"/>
    <property type="match status" value="1"/>
</dbReference>
<dbReference type="PANTHER" id="PTHR23502:SF132">
    <property type="entry name" value="POLYAMINE TRANSPORTER 2-RELATED"/>
    <property type="match status" value="1"/>
</dbReference>
<feature type="transmembrane region" description="Helical" evidence="8">
    <location>
        <begin position="35"/>
        <end position="52"/>
    </location>
</feature>
<evidence type="ECO:0000256" key="2">
    <source>
        <dbReference type="ARBA" id="ARBA00006236"/>
    </source>
</evidence>
<evidence type="ECO:0000256" key="7">
    <source>
        <dbReference type="ARBA" id="ARBA00023136"/>
    </source>
</evidence>
<feature type="transmembrane region" description="Helical" evidence="8">
    <location>
        <begin position="241"/>
        <end position="261"/>
    </location>
</feature>
<dbReference type="AlphaFoldDB" id="A0A553STV8"/>
<dbReference type="Proteomes" id="UP000319837">
    <property type="component" value="Unassembled WGS sequence"/>
</dbReference>
<comment type="similarity">
    <text evidence="2 8">Belongs to the major facilitator superfamily. Bcr/CmlA family.</text>
</comment>
<feature type="transmembrane region" description="Helical" evidence="8">
    <location>
        <begin position="192"/>
        <end position="211"/>
    </location>
</feature>
<dbReference type="CDD" id="cd17320">
    <property type="entry name" value="MFS_MdfA_MDR_like"/>
    <property type="match status" value="1"/>
</dbReference>
<keyword evidence="3 8" id="KW-0813">Transport</keyword>
<dbReference type="GO" id="GO:1990961">
    <property type="term" value="P:xenobiotic detoxification by transmembrane export across the plasma membrane"/>
    <property type="evidence" value="ECO:0007669"/>
    <property type="project" value="InterPro"/>
</dbReference>
<evidence type="ECO:0000256" key="1">
    <source>
        <dbReference type="ARBA" id="ARBA00004651"/>
    </source>
</evidence>
<dbReference type="FunFam" id="1.20.1720.10:FF:000005">
    <property type="entry name" value="Bcr/CflA family efflux transporter"/>
    <property type="match status" value="1"/>
</dbReference>
<evidence type="ECO:0000256" key="5">
    <source>
        <dbReference type="ARBA" id="ARBA00022692"/>
    </source>
</evidence>
<dbReference type="InterPro" id="IPR020846">
    <property type="entry name" value="MFS_dom"/>
</dbReference>
<comment type="caution">
    <text evidence="10">The sequence shown here is derived from an EMBL/GenBank/DDBJ whole genome shotgun (WGS) entry which is preliminary data.</text>
</comment>
<gene>
    <name evidence="10" type="ORF">CEQ21_05870</name>
</gene>
<keyword evidence="5 8" id="KW-0812">Transmembrane</keyword>
<dbReference type="Pfam" id="PF07690">
    <property type="entry name" value="MFS_1"/>
    <property type="match status" value="1"/>
</dbReference>
<dbReference type="GO" id="GO:0042910">
    <property type="term" value="F:xenobiotic transmembrane transporter activity"/>
    <property type="evidence" value="ECO:0007669"/>
    <property type="project" value="InterPro"/>
</dbReference>
<dbReference type="InterPro" id="IPR004812">
    <property type="entry name" value="Efflux_drug-R_Bcr/CmlA"/>
</dbReference>
<feature type="transmembrane region" description="Helical" evidence="8">
    <location>
        <begin position="104"/>
        <end position="122"/>
    </location>
</feature>
<dbReference type="NCBIfam" id="TIGR00710">
    <property type="entry name" value="efflux_Bcr_CflA"/>
    <property type="match status" value="1"/>
</dbReference>
<comment type="subcellular location">
    <subcellularLocation>
        <location evidence="1 8">Cell membrane</location>
        <topology evidence="1 8">Multi-pass membrane protein</topology>
    </subcellularLocation>
</comment>
<dbReference type="InterPro" id="IPR036259">
    <property type="entry name" value="MFS_trans_sf"/>
</dbReference>
<feature type="domain" description="Major facilitator superfamily (MFS) profile" evidence="9">
    <location>
        <begin position="34"/>
        <end position="424"/>
    </location>
</feature>